<dbReference type="AlphaFoldDB" id="A0AA86NE44"/>
<dbReference type="Proteomes" id="UP001642409">
    <property type="component" value="Unassembled WGS sequence"/>
</dbReference>
<protein>
    <submittedName>
        <fullName evidence="2">Hypothetical_protein</fullName>
    </submittedName>
</protein>
<evidence type="ECO:0000313" key="1">
    <source>
        <dbReference type="EMBL" id="CAI9917631.1"/>
    </source>
</evidence>
<reference evidence="2 4" key="2">
    <citation type="submission" date="2024-07" db="EMBL/GenBank/DDBJ databases">
        <authorList>
            <person name="Akdeniz Z."/>
        </authorList>
    </citation>
    <scope>NUCLEOTIDE SEQUENCE [LARGE SCALE GENOMIC DNA]</scope>
</reference>
<gene>
    <name evidence="2" type="ORF">HINF_LOCUS1209</name>
    <name evidence="1" type="ORF">HINF_LOCUS5276</name>
    <name evidence="3" type="ORF">HINF_LOCUS78745</name>
</gene>
<dbReference type="EMBL" id="CATOUU010000136">
    <property type="protein sequence ID" value="CAI9917631.1"/>
    <property type="molecule type" value="Genomic_DNA"/>
</dbReference>
<sequence>MQSTSKWAVSGSIFGQSQYDAQGQKISIQQCIIFNNYVFSKHIVDYSLSGGLIGDSHRYTLIFSQIILNQSIVQALGDVKQSVTSSGLVSHLYNCKGITEISEVQILNNGLITSSSTSFTQSSSGIISHILLINDVSSANIILTNSIVSNVTISINGPAVYSGIILCNNKNIQLTTYDVSTEGINKINNIIIANCLNVISQSQNGC</sequence>
<accession>A0AA86NE44</accession>
<proteinExistence type="predicted"/>
<evidence type="ECO:0000313" key="2">
    <source>
        <dbReference type="EMBL" id="CAL5971269.1"/>
    </source>
</evidence>
<dbReference type="EMBL" id="CAXDID020000002">
    <property type="protein sequence ID" value="CAL5971269.1"/>
    <property type="molecule type" value="Genomic_DNA"/>
</dbReference>
<name>A0AA86NE44_9EUKA</name>
<dbReference type="EMBL" id="CAXDID020000907">
    <property type="protein sequence ID" value="CAL6115710.1"/>
    <property type="molecule type" value="Genomic_DNA"/>
</dbReference>
<organism evidence="1">
    <name type="scientific">Hexamita inflata</name>
    <dbReference type="NCBI Taxonomy" id="28002"/>
    <lineage>
        <taxon>Eukaryota</taxon>
        <taxon>Metamonada</taxon>
        <taxon>Diplomonadida</taxon>
        <taxon>Hexamitidae</taxon>
        <taxon>Hexamitinae</taxon>
        <taxon>Hexamita</taxon>
    </lineage>
</organism>
<evidence type="ECO:0000313" key="3">
    <source>
        <dbReference type="EMBL" id="CAL6115710.1"/>
    </source>
</evidence>
<comment type="caution">
    <text evidence="1">The sequence shown here is derived from an EMBL/GenBank/DDBJ whole genome shotgun (WGS) entry which is preliminary data.</text>
</comment>
<keyword evidence="4" id="KW-1185">Reference proteome</keyword>
<evidence type="ECO:0000313" key="4">
    <source>
        <dbReference type="Proteomes" id="UP001642409"/>
    </source>
</evidence>
<reference evidence="1" key="1">
    <citation type="submission" date="2023-06" db="EMBL/GenBank/DDBJ databases">
        <authorList>
            <person name="Kurt Z."/>
        </authorList>
    </citation>
    <scope>NUCLEOTIDE SEQUENCE</scope>
</reference>